<dbReference type="EMBL" id="JAMKPW020000003">
    <property type="protein sequence ID" value="KAK8219787.1"/>
    <property type="molecule type" value="Genomic_DNA"/>
</dbReference>
<comment type="caution">
    <text evidence="1">The sequence shown here is derived from an EMBL/GenBank/DDBJ whole genome shotgun (WGS) entry which is preliminary data.</text>
</comment>
<reference evidence="1" key="1">
    <citation type="submission" date="2024-02" db="EMBL/GenBank/DDBJ databases">
        <title>Metagenome Assembled Genome of Zalaria obscura JY119.</title>
        <authorList>
            <person name="Vighnesh L."/>
            <person name="Jagadeeshwari U."/>
            <person name="Venkata Ramana C."/>
            <person name="Sasikala C."/>
        </authorList>
    </citation>
    <scope>NUCLEOTIDE SEQUENCE</scope>
    <source>
        <strain evidence="1">JY119</strain>
    </source>
</reference>
<protein>
    <submittedName>
        <fullName evidence="1">Uncharacterized protein</fullName>
    </submittedName>
</protein>
<evidence type="ECO:0000313" key="2">
    <source>
        <dbReference type="Proteomes" id="UP001320706"/>
    </source>
</evidence>
<organism evidence="1 2">
    <name type="scientific">Zalaria obscura</name>
    <dbReference type="NCBI Taxonomy" id="2024903"/>
    <lineage>
        <taxon>Eukaryota</taxon>
        <taxon>Fungi</taxon>
        <taxon>Dikarya</taxon>
        <taxon>Ascomycota</taxon>
        <taxon>Pezizomycotina</taxon>
        <taxon>Dothideomycetes</taxon>
        <taxon>Dothideomycetidae</taxon>
        <taxon>Dothideales</taxon>
        <taxon>Zalariaceae</taxon>
        <taxon>Zalaria</taxon>
    </lineage>
</organism>
<dbReference type="Proteomes" id="UP001320706">
    <property type="component" value="Unassembled WGS sequence"/>
</dbReference>
<gene>
    <name evidence="1" type="ORF">M8818_000761</name>
</gene>
<evidence type="ECO:0000313" key="1">
    <source>
        <dbReference type="EMBL" id="KAK8219787.1"/>
    </source>
</evidence>
<name>A0ACC3SMS6_9PEZI</name>
<keyword evidence="2" id="KW-1185">Reference proteome</keyword>
<sequence length="228" mass="24050">MSNILLLHGLVLGLVFGLARAQSDPDSTADVVSFVDPAPFNPANQSSINDQITFGMPYTIRWQSSFSSSDLTLFQGPYADNSYSQVNLKSNIPQETTSFIWTPEAVNNQPLTYGFHLRIARSDDSQCAGCYANSVTFYIVPALGGATITGSAISSQTTSSAEGITAQSTADVTGTGLRSTSTMTVTASGGSQSPTSSTNASVNAAFRSLSDKGWSWLGLWMALMALTV</sequence>
<accession>A0ACC3SMS6</accession>
<proteinExistence type="predicted"/>